<sequence>MNKKRAHYVLASMVMTIITFITISGTSMAQGSSDELVKEYSNKANQFFAANDYEQAAMTLEELLAKEPDLNNEMVYKQLTHIYDDYLFDFEKALFFYTAYLNHFPQGIFSDDFQGRIAYLNERHSDWPILQRFRRIQLEEDHMTMQAKLEEVETILSQHEDSEIAPDMQLYLANKYYETAGYQEAREHVEQYMDSFGKGVISSEDRASALQLYADILVKQHRFGKAIRAVDQAIALNVPGEDFNYALKKSGIIKQRNMLYGFIGTLLYAFVVVVSLFSLRFWRHFHLRSYARQLARPLQLLGLITLGPIFTLIITREPETNIRFFCWLFGLSVFFMILTRLFAPFFMKSGRVAYVSMSGLHMAAASFMAYYVTIYSGRQTSINALIEIYADPLTTLSLWLMWGSVIAVLLINAISSFVFSKIKLLAHQGGA</sequence>
<dbReference type="AlphaFoldDB" id="A0A1I2BY31"/>
<proteinExistence type="predicted"/>
<protein>
    <recommendedName>
        <fullName evidence="4">Tetratricopeptide repeat-containing protein</fullName>
    </recommendedName>
</protein>
<feature type="transmembrane region" description="Helical" evidence="1">
    <location>
        <begin position="294"/>
        <end position="315"/>
    </location>
</feature>
<keyword evidence="1" id="KW-0472">Membrane</keyword>
<dbReference type="OrthoDB" id="2541477at2"/>
<gene>
    <name evidence="2" type="ORF">SAMN05216378_3688</name>
</gene>
<feature type="transmembrane region" description="Helical" evidence="1">
    <location>
        <begin position="258"/>
        <end position="282"/>
    </location>
</feature>
<reference evidence="3" key="1">
    <citation type="submission" date="2016-10" db="EMBL/GenBank/DDBJ databases">
        <authorList>
            <person name="Varghese N."/>
            <person name="Submissions S."/>
        </authorList>
    </citation>
    <scope>NUCLEOTIDE SEQUENCE [LARGE SCALE GENOMIC DNA]</scope>
    <source>
        <strain evidence="3">CGMCC 1.10784</strain>
    </source>
</reference>
<organism evidence="2 3">
    <name type="scientific">Paenibacillus catalpae</name>
    <dbReference type="NCBI Taxonomy" id="1045775"/>
    <lineage>
        <taxon>Bacteria</taxon>
        <taxon>Bacillati</taxon>
        <taxon>Bacillota</taxon>
        <taxon>Bacilli</taxon>
        <taxon>Bacillales</taxon>
        <taxon>Paenibacillaceae</taxon>
        <taxon>Paenibacillus</taxon>
    </lineage>
</organism>
<accession>A0A1I2BY31</accession>
<dbReference type="EMBL" id="FOMT01000003">
    <property type="protein sequence ID" value="SFE60230.1"/>
    <property type="molecule type" value="Genomic_DNA"/>
</dbReference>
<evidence type="ECO:0008006" key="4">
    <source>
        <dbReference type="Google" id="ProtNLM"/>
    </source>
</evidence>
<keyword evidence="3" id="KW-1185">Reference proteome</keyword>
<evidence type="ECO:0000313" key="3">
    <source>
        <dbReference type="Proteomes" id="UP000198855"/>
    </source>
</evidence>
<evidence type="ECO:0000256" key="1">
    <source>
        <dbReference type="SAM" id="Phobius"/>
    </source>
</evidence>
<dbReference type="STRING" id="1045775.SAMN05216378_3688"/>
<feature type="transmembrane region" description="Helical" evidence="1">
    <location>
        <begin position="396"/>
        <end position="419"/>
    </location>
</feature>
<feature type="transmembrane region" description="Helical" evidence="1">
    <location>
        <begin position="354"/>
        <end position="376"/>
    </location>
</feature>
<dbReference type="Gene3D" id="1.25.40.10">
    <property type="entry name" value="Tetratricopeptide repeat domain"/>
    <property type="match status" value="1"/>
</dbReference>
<keyword evidence="1" id="KW-1133">Transmembrane helix</keyword>
<dbReference type="InterPro" id="IPR011990">
    <property type="entry name" value="TPR-like_helical_dom_sf"/>
</dbReference>
<feature type="transmembrane region" description="Helical" evidence="1">
    <location>
        <begin position="321"/>
        <end position="342"/>
    </location>
</feature>
<dbReference type="SUPFAM" id="SSF48452">
    <property type="entry name" value="TPR-like"/>
    <property type="match status" value="1"/>
</dbReference>
<name>A0A1I2BY31_9BACL</name>
<dbReference type="RefSeq" id="WP_091187675.1">
    <property type="nucleotide sequence ID" value="NZ_FOMT01000003.1"/>
</dbReference>
<dbReference type="Proteomes" id="UP000198855">
    <property type="component" value="Unassembled WGS sequence"/>
</dbReference>
<evidence type="ECO:0000313" key="2">
    <source>
        <dbReference type="EMBL" id="SFE60230.1"/>
    </source>
</evidence>
<keyword evidence="1" id="KW-0812">Transmembrane</keyword>